<evidence type="ECO:0000313" key="2">
    <source>
        <dbReference type="EMBL" id="MBB4097475.1"/>
    </source>
</evidence>
<keyword evidence="1" id="KW-0175">Coiled coil</keyword>
<evidence type="ECO:0000256" key="1">
    <source>
        <dbReference type="SAM" id="Coils"/>
    </source>
</evidence>
<sequence length="569" mass="63581">MKNLKLRRLLLLSSLEGKARQEKFDSDTTVVFGENDTGKSHLIKSIYGAFGAVSSVVNEKWTKASVAVLLEFSVDGTIHSILRFDDQFALFDAADNLLWTGTSLVKEVGPKVAELLDFTIQLTTKSNDLVVPPPQFCFLPFYQDQDRGWDDSWSSFKSLAMIPNFKKSILEYHTGIRPREYYSAQAERADAQREQNELKAERRALDRATARLRNGRSPVTATFSPELFGQQIEQLLAELNELRAIYEGVKHKISELQSRRAVLVEEIEIARVALAELDADVKFTQSLADAQVVCPTCNTVHENDFANRFNLISDADACRGFLASARHSLIEVEADVARQMASLRSYSDRIGSIDALLEERRGEVKLRDVLKDESERMVDATIAAERAVIDGGIVEWQIKEDEAAKRMKAHSSAKRKAEIVAFYTKKLSAFAVELGVTFGAAAKKSVSPKINETGSYGPRAILAYHFALLHTIREYTTSCLCPIILDTPLQQDQDEKNAAAIIAFALKNRPRDMQLVLGTVSLHGAAYDGHVINPQVKESLLREDEFEAVNGYMRPFINKMLGQDQGELL</sequence>
<dbReference type="EMBL" id="JACIEH010000001">
    <property type="protein sequence ID" value="MBB4097475.1"/>
    <property type="molecule type" value="Genomic_DNA"/>
</dbReference>
<dbReference type="InterPro" id="IPR027417">
    <property type="entry name" value="P-loop_NTPase"/>
</dbReference>
<dbReference type="AlphaFoldDB" id="A0A7W6JS99"/>
<reference evidence="2 3" key="1">
    <citation type="submission" date="2020-08" db="EMBL/GenBank/DDBJ databases">
        <title>Genomic Encyclopedia of Type Strains, Phase IV (KMG-IV): sequencing the most valuable type-strain genomes for metagenomic binning, comparative biology and taxonomic classification.</title>
        <authorList>
            <person name="Goeker M."/>
        </authorList>
    </citation>
    <scope>NUCLEOTIDE SEQUENCE [LARGE SCALE GENOMIC DNA]</scope>
    <source>
        <strain evidence="2 3">DSM 101806</strain>
    </source>
</reference>
<feature type="coiled-coil region" evidence="1">
    <location>
        <begin position="181"/>
        <end position="259"/>
    </location>
</feature>
<keyword evidence="3" id="KW-1185">Reference proteome</keyword>
<name>A0A7W6JS99_9SPHN</name>
<proteinExistence type="predicted"/>
<dbReference type="Proteomes" id="UP000557392">
    <property type="component" value="Unassembled WGS sequence"/>
</dbReference>
<gene>
    <name evidence="2" type="ORF">GGR46_001008</name>
</gene>
<evidence type="ECO:0008006" key="4">
    <source>
        <dbReference type="Google" id="ProtNLM"/>
    </source>
</evidence>
<dbReference type="RefSeq" id="WP_246425901.1">
    <property type="nucleotide sequence ID" value="NZ_JACIEH010000001.1"/>
</dbReference>
<accession>A0A7W6JS99</accession>
<dbReference type="SUPFAM" id="SSF52540">
    <property type="entry name" value="P-loop containing nucleoside triphosphate hydrolases"/>
    <property type="match status" value="1"/>
</dbReference>
<evidence type="ECO:0000313" key="3">
    <source>
        <dbReference type="Proteomes" id="UP000557392"/>
    </source>
</evidence>
<organism evidence="2 3">
    <name type="scientific">Sphingomonas kyeonggiensis</name>
    <dbReference type="NCBI Taxonomy" id="1268553"/>
    <lineage>
        <taxon>Bacteria</taxon>
        <taxon>Pseudomonadati</taxon>
        <taxon>Pseudomonadota</taxon>
        <taxon>Alphaproteobacteria</taxon>
        <taxon>Sphingomonadales</taxon>
        <taxon>Sphingomonadaceae</taxon>
        <taxon>Sphingomonas</taxon>
    </lineage>
</organism>
<dbReference type="Gene3D" id="3.40.50.300">
    <property type="entry name" value="P-loop containing nucleotide triphosphate hydrolases"/>
    <property type="match status" value="1"/>
</dbReference>
<protein>
    <recommendedName>
        <fullName evidence="4">Rad50/SbcC-type AAA domain-containing protein</fullName>
    </recommendedName>
</protein>
<comment type="caution">
    <text evidence="2">The sequence shown here is derived from an EMBL/GenBank/DDBJ whole genome shotgun (WGS) entry which is preliminary data.</text>
</comment>